<evidence type="ECO:0000313" key="2">
    <source>
        <dbReference type="EMBL" id="CAD9220106.1"/>
    </source>
</evidence>
<reference evidence="3" key="1">
    <citation type="submission" date="2021-01" db="EMBL/GenBank/DDBJ databases">
        <authorList>
            <person name="Corre E."/>
            <person name="Pelletier E."/>
            <person name="Niang G."/>
            <person name="Scheremetjew M."/>
            <person name="Finn R."/>
            <person name="Kale V."/>
            <person name="Holt S."/>
            <person name="Cochrane G."/>
            <person name="Meng A."/>
            <person name="Brown T."/>
            <person name="Cohen L."/>
        </authorList>
    </citation>
    <scope>NUCLEOTIDE SEQUENCE</scope>
    <source>
        <strain evidence="3">SAG 36.94</strain>
    </source>
</reference>
<accession>A0A6T6AD50</accession>
<name>A0A6T6AD50_9RHOD</name>
<feature type="region of interest" description="Disordered" evidence="1">
    <location>
        <begin position="1"/>
        <end position="73"/>
    </location>
</feature>
<evidence type="ECO:0000313" key="3">
    <source>
        <dbReference type="EMBL" id="CAD9220108.1"/>
    </source>
</evidence>
<protein>
    <submittedName>
        <fullName evidence="3">Uncharacterized protein</fullName>
    </submittedName>
</protein>
<dbReference type="EMBL" id="HBGH01000095">
    <property type="protein sequence ID" value="CAD9220106.1"/>
    <property type="molecule type" value="Transcribed_RNA"/>
</dbReference>
<organism evidence="3">
    <name type="scientific">Compsopogon caeruleus</name>
    <dbReference type="NCBI Taxonomy" id="31354"/>
    <lineage>
        <taxon>Eukaryota</taxon>
        <taxon>Rhodophyta</taxon>
        <taxon>Compsopogonophyceae</taxon>
        <taxon>Compsopogonales</taxon>
        <taxon>Compsopogonaceae</taxon>
        <taxon>Compsopogon</taxon>
    </lineage>
</organism>
<feature type="region of interest" description="Disordered" evidence="1">
    <location>
        <begin position="140"/>
        <end position="161"/>
    </location>
</feature>
<feature type="compositionally biased region" description="Polar residues" evidence="1">
    <location>
        <begin position="152"/>
        <end position="161"/>
    </location>
</feature>
<dbReference type="EMBL" id="HBGH01000096">
    <property type="protein sequence ID" value="CAD9220108.1"/>
    <property type="molecule type" value="Transcribed_RNA"/>
</dbReference>
<sequence>MGSRRRIRLEGLIGAPRPSVGSVREGGGEDRRGGAAILRNLQSNDRVGDGRRQEYRGESNVGQVEESLQRAGSDRFPQFDHVLPVIEEEKEGVNLERNPSRGASLSGGSAVDLFVEDEWSSERLALDRRQRYMEWMRSTMGPHRGAPIFSPRSCNRDNSSW</sequence>
<proteinExistence type="predicted"/>
<evidence type="ECO:0000256" key="1">
    <source>
        <dbReference type="SAM" id="MobiDB-lite"/>
    </source>
</evidence>
<gene>
    <name evidence="2" type="ORF">CCAE0312_LOCUS39</name>
    <name evidence="3" type="ORF">CCAE0312_LOCUS40</name>
</gene>
<dbReference type="AlphaFoldDB" id="A0A6T6AD50"/>
<feature type="compositionally biased region" description="Basic and acidic residues" evidence="1">
    <location>
        <begin position="46"/>
        <end position="57"/>
    </location>
</feature>